<evidence type="ECO:0000256" key="1">
    <source>
        <dbReference type="ARBA" id="ARBA00000085"/>
    </source>
</evidence>
<evidence type="ECO:0000259" key="11">
    <source>
        <dbReference type="PROSITE" id="PS50109"/>
    </source>
</evidence>
<dbReference type="SUPFAM" id="SSF47384">
    <property type="entry name" value="Homodimeric domain of signal transducing histidine kinase"/>
    <property type="match status" value="1"/>
</dbReference>
<dbReference type="EMBL" id="FNBW01000012">
    <property type="protein sequence ID" value="SDG22989.1"/>
    <property type="molecule type" value="Genomic_DNA"/>
</dbReference>
<dbReference type="PANTHER" id="PTHR43047">
    <property type="entry name" value="TWO-COMPONENT HISTIDINE PROTEIN KINASE"/>
    <property type="match status" value="1"/>
</dbReference>
<dbReference type="InterPro" id="IPR004358">
    <property type="entry name" value="Sig_transdc_His_kin-like_C"/>
</dbReference>
<dbReference type="GO" id="GO:0009927">
    <property type="term" value="F:histidine phosphotransfer kinase activity"/>
    <property type="evidence" value="ECO:0007669"/>
    <property type="project" value="TreeGrafter"/>
</dbReference>
<dbReference type="SMART" id="SM00091">
    <property type="entry name" value="PAS"/>
    <property type="match status" value="2"/>
</dbReference>
<keyword evidence="6" id="KW-0547">Nucleotide-binding</keyword>
<keyword evidence="4" id="KW-0597">Phosphoprotein</keyword>
<dbReference type="NCBIfam" id="TIGR00229">
    <property type="entry name" value="sensory_box"/>
    <property type="match status" value="1"/>
</dbReference>
<feature type="domain" description="PAS" evidence="12">
    <location>
        <begin position="271"/>
        <end position="307"/>
    </location>
</feature>
<gene>
    <name evidence="13" type="ORF">SAMN05660686_03756</name>
</gene>
<dbReference type="InterPro" id="IPR036097">
    <property type="entry name" value="HisK_dim/P_sf"/>
</dbReference>
<dbReference type="EC" id="2.7.13.3" evidence="3"/>
<keyword evidence="9" id="KW-0902">Two-component regulatory system</keyword>
<reference evidence="13 14" key="1">
    <citation type="submission" date="2016-10" db="EMBL/GenBank/DDBJ databases">
        <authorList>
            <person name="Varghese N."/>
            <person name="Submissions S."/>
        </authorList>
    </citation>
    <scope>NUCLEOTIDE SEQUENCE [LARGE SCALE GENOMIC DNA]</scope>
    <source>
        <strain evidence="13 14">DSM 18839</strain>
    </source>
</reference>
<dbReference type="GO" id="GO:0005886">
    <property type="term" value="C:plasma membrane"/>
    <property type="evidence" value="ECO:0007669"/>
    <property type="project" value="TreeGrafter"/>
</dbReference>
<dbReference type="GO" id="GO:0000155">
    <property type="term" value="F:phosphorelay sensor kinase activity"/>
    <property type="evidence" value="ECO:0007669"/>
    <property type="project" value="InterPro"/>
</dbReference>
<dbReference type="Gene3D" id="3.30.565.10">
    <property type="entry name" value="Histidine kinase-like ATPase, C-terminal domain"/>
    <property type="match status" value="1"/>
</dbReference>
<dbReference type="FunFam" id="1.10.287.130:FF:000038">
    <property type="entry name" value="Sensory transduction histidine kinase"/>
    <property type="match status" value="1"/>
</dbReference>
<dbReference type="Pfam" id="PF02518">
    <property type="entry name" value="HATPase_c"/>
    <property type="match status" value="1"/>
</dbReference>
<dbReference type="AlphaFoldDB" id="A0A8G2BKZ7"/>
<dbReference type="SUPFAM" id="SSF55785">
    <property type="entry name" value="PYP-like sensor domain (PAS domain)"/>
    <property type="match status" value="2"/>
</dbReference>
<dbReference type="GO" id="GO:0005524">
    <property type="term" value="F:ATP binding"/>
    <property type="evidence" value="ECO:0007669"/>
    <property type="project" value="UniProtKB-KW"/>
</dbReference>
<evidence type="ECO:0000313" key="13">
    <source>
        <dbReference type="EMBL" id="SDG22989.1"/>
    </source>
</evidence>
<dbReference type="SUPFAM" id="SSF55874">
    <property type="entry name" value="ATPase domain of HSP90 chaperone/DNA topoisomerase II/histidine kinase"/>
    <property type="match status" value="1"/>
</dbReference>
<evidence type="ECO:0000256" key="7">
    <source>
        <dbReference type="ARBA" id="ARBA00022777"/>
    </source>
</evidence>
<evidence type="ECO:0000256" key="4">
    <source>
        <dbReference type="ARBA" id="ARBA00022553"/>
    </source>
</evidence>
<dbReference type="InterPro" id="IPR035965">
    <property type="entry name" value="PAS-like_dom_sf"/>
</dbReference>
<accession>A0A8G2BKZ7</accession>
<evidence type="ECO:0000256" key="10">
    <source>
        <dbReference type="ARBA" id="ARBA00023136"/>
    </source>
</evidence>
<evidence type="ECO:0000256" key="5">
    <source>
        <dbReference type="ARBA" id="ARBA00022679"/>
    </source>
</evidence>
<keyword evidence="5" id="KW-0808">Transferase</keyword>
<dbReference type="InterPro" id="IPR036890">
    <property type="entry name" value="HATPase_C_sf"/>
</dbReference>
<sequence>MSVQLAVAENPMEDLLNALSPASDTLDSAFLGAMLLSPLLGDDRSLCDLLCADVTPGALSLLALDKESLLGASMARRLVGWIGRDPLRLADAVMRDGRPVDCAFDATVARTRQPIRARFARHRLGVLVTWSDAVSQTETSSRLKDAERRAEAAEARLVDSFIVSPDPFALFDRDDKLILCNEAWIEVFGLQEIDSVIGRGFDDLMDAAGRSESTPLRRDYARWRRETRISEQDDTYEIELPDGRSFHMRERRTREGGQVSIGSEVTEIIRQREVLHRALESINIRVAIFDPDDRLVVWNQAYAQLIGEDLLQQGITFEACARSVATKTDVVTTFDGREVDIDEQLELHRQKREELLFERWHDSGTVTLISETRTPDGWIIIAGTTITELKAKEAVLRARVAELDSARADAERHAADLAVVTEQLTLEKERAEAANRTKSRFLANMSHELRTPLNAILGFSEILKLQAFGPLGADRYREYAEDIHSSGGHLLSLINDILDMSKVEAGKYSLVIEEVSVGDVIDRAVRMMRGRATEGDLQLNVIPVDPALTLRIDPRAIKQVLINLLANAIKFTPAGGHVELSTAEEADAVAIIVRDTGIGIDPKEIPRLMRPFEQDRATGGQGTGLGLPLSSALVGLHGGRMTVESLPGAGTSVTIRLPRD</sequence>
<comment type="catalytic activity">
    <reaction evidence="1">
        <text>ATP + protein L-histidine = ADP + protein N-phospho-L-histidine.</text>
        <dbReference type="EC" id="2.7.13.3"/>
    </reaction>
</comment>
<keyword evidence="7" id="KW-0418">Kinase</keyword>
<dbReference type="PROSITE" id="PS50112">
    <property type="entry name" value="PAS"/>
    <property type="match status" value="1"/>
</dbReference>
<feature type="domain" description="Histidine kinase" evidence="11">
    <location>
        <begin position="444"/>
        <end position="660"/>
    </location>
</feature>
<dbReference type="Proteomes" id="UP000198615">
    <property type="component" value="Unassembled WGS sequence"/>
</dbReference>
<comment type="subcellular location">
    <subcellularLocation>
        <location evidence="2">Membrane</location>
    </subcellularLocation>
</comment>
<evidence type="ECO:0000313" key="14">
    <source>
        <dbReference type="Proteomes" id="UP000198615"/>
    </source>
</evidence>
<dbReference type="InterPro" id="IPR003594">
    <property type="entry name" value="HATPase_dom"/>
</dbReference>
<evidence type="ECO:0000256" key="8">
    <source>
        <dbReference type="ARBA" id="ARBA00022840"/>
    </source>
</evidence>
<keyword evidence="8" id="KW-0067">ATP-binding</keyword>
<dbReference type="CDD" id="cd00082">
    <property type="entry name" value="HisKA"/>
    <property type="match status" value="1"/>
</dbReference>
<dbReference type="PANTHER" id="PTHR43047:SF63">
    <property type="entry name" value="HISTIDINE KINASE"/>
    <property type="match status" value="1"/>
</dbReference>
<keyword evidence="10" id="KW-0472">Membrane</keyword>
<dbReference type="Gene3D" id="3.30.450.20">
    <property type="entry name" value="PAS domain"/>
    <property type="match status" value="2"/>
</dbReference>
<dbReference type="Gene3D" id="1.10.287.130">
    <property type="match status" value="1"/>
</dbReference>
<evidence type="ECO:0000256" key="3">
    <source>
        <dbReference type="ARBA" id="ARBA00012438"/>
    </source>
</evidence>
<dbReference type="InterPro" id="IPR003661">
    <property type="entry name" value="HisK_dim/P_dom"/>
</dbReference>
<name>A0A8G2BKZ7_9PROT</name>
<dbReference type="Pfam" id="PF12860">
    <property type="entry name" value="PAS_7"/>
    <property type="match status" value="2"/>
</dbReference>
<organism evidence="13 14">
    <name type="scientific">Thalassobaculum litoreum DSM 18839</name>
    <dbReference type="NCBI Taxonomy" id="1123362"/>
    <lineage>
        <taxon>Bacteria</taxon>
        <taxon>Pseudomonadati</taxon>
        <taxon>Pseudomonadota</taxon>
        <taxon>Alphaproteobacteria</taxon>
        <taxon>Rhodospirillales</taxon>
        <taxon>Thalassobaculaceae</taxon>
        <taxon>Thalassobaculum</taxon>
    </lineage>
</organism>
<keyword evidence="14" id="KW-1185">Reference proteome</keyword>
<evidence type="ECO:0000259" key="12">
    <source>
        <dbReference type="PROSITE" id="PS50112"/>
    </source>
</evidence>
<dbReference type="InterPro" id="IPR000014">
    <property type="entry name" value="PAS"/>
</dbReference>
<evidence type="ECO:0000256" key="9">
    <source>
        <dbReference type="ARBA" id="ARBA00023012"/>
    </source>
</evidence>
<dbReference type="SMART" id="SM00388">
    <property type="entry name" value="HisKA"/>
    <property type="match status" value="1"/>
</dbReference>
<evidence type="ECO:0000256" key="6">
    <source>
        <dbReference type="ARBA" id="ARBA00022741"/>
    </source>
</evidence>
<comment type="caution">
    <text evidence="13">The sequence shown here is derived from an EMBL/GenBank/DDBJ whole genome shotgun (WGS) entry which is preliminary data.</text>
</comment>
<dbReference type="PROSITE" id="PS50109">
    <property type="entry name" value="HIS_KIN"/>
    <property type="match status" value="1"/>
</dbReference>
<protein>
    <recommendedName>
        <fullName evidence="3">histidine kinase</fullName>
        <ecNumber evidence="3">2.7.13.3</ecNumber>
    </recommendedName>
</protein>
<dbReference type="Pfam" id="PF00512">
    <property type="entry name" value="HisKA"/>
    <property type="match status" value="1"/>
</dbReference>
<dbReference type="InterPro" id="IPR005467">
    <property type="entry name" value="His_kinase_dom"/>
</dbReference>
<evidence type="ECO:0000256" key="2">
    <source>
        <dbReference type="ARBA" id="ARBA00004370"/>
    </source>
</evidence>
<dbReference type="SMART" id="SM00387">
    <property type="entry name" value="HATPase_c"/>
    <property type="match status" value="1"/>
</dbReference>
<proteinExistence type="predicted"/>
<dbReference type="PRINTS" id="PR00344">
    <property type="entry name" value="BCTRLSENSOR"/>
</dbReference>